<dbReference type="SUPFAM" id="SSF101262">
    <property type="entry name" value="Methenyltetrahydrofolate cyclohydrolase-like"/>
    <property type="match status" value="1"/>
</dbReference>
<proteinExistence type="predicted"/>
<keyword evidence="1" id="KW-0175">Coiled coil</keyword>
<evidence type="ECO:0000313" key="3">
    <source>
        <dbReference type="EMBL" id="ONN26776.1"/>
    </source>
</evidence>
<comment type="caution">
    <text evidence="3">The sequence shown here is derived from an EMBL/GenBank/DDBJ whole genome shotgun (WGS) entry which is preliminary data.</text>
</comment>
<evidence type="ECO:0000313" key="4">
    <source>
        <dbReference type="Proteomes" id="UP000242616"/>
    </source>
</evidence>
<name>A0ABX3IG23_9BACT</name>
<dbReference type="Proteomes" id="UP000242616">
    <property type="component" value="Unassembled WGS sequence"/>
</dbReference>
<gene>
    <name evidence="3" type="ORF">XJ44_07895</name>
</gene>
<organism evidence="3 4">
    <name type="scientific">Thermosipho affectus</name>
    <dbReference type="NCBI Taxonomy" id="660294"/>
    <lineage>
        <taxon>Bacteria</taxon>
        <taxon>Thermotogati</taxon>
        <taxon>Thermotogota</taxon>
        <taxon>Thermotogae</taxon>
        <taxon>Thermotogales</taxon>
        <taxon>Fervidobacteriaceae</taxon>
        <taxon>Thermosipho</taxon>
    </lineage>
</organism>
<reference evidence="3 4" key="1">
    <citation type="submission" date="2015-06" db="EMBL/GenBank/DDBJ databases">
        <title>Genome sequencing of Thermotogales isolates from hydrothermal vents.</title>
        <authorList>
            <person name="Haverkamp T.H."/>
            <person name="Kublanov I.V."/>
            <person name="Nesbo C.L."/>
        </authorList>
    </citation>
    <scope>NUCLEOTIDE SEQUENCE [LARGE SCALE GENOMIC DNA]</scope>
    <source>
        <strain evidence="4">ik275mar</strain>
    </source>
</reference>
<dbReference type="Gene3D" id="1.20.120.680">
    <property type="entry name" value="Formiminotetrahydrofolate cyclodeaminase monomer, up-and-down helical bundle"/>
    <property type="match status" value="1"/>
</dbReference>
<dbReference type="InterPro" id="IPR036178">
    <property type="entry name" value="Formintransfe-cycloase-like_sf"/>
</dbReference>
<evidence type="ECO:0000256" key="1">
    <source>
        <dbReference type="SAM" id="Coils"/>
    </source>
</evidence>
<evidence type="ECO:0000259" key="2">
    <source>
        <dbReference type="Pfam" id="PF04961"/>
    </source>
</evidence>
<sequence>MNVEKTTLKEFCDMVSDKSPVPGGGAVGAIVAAFSAALNQMVANLTIGKKKYAEYEESMEEVLEHMEYSRNKLQDIATKDMEAFNEVMKAIKIPKDNPERGKILQEALKKAADVPFELARETRNILKYSQITSKFGNKNAISDAYSSAELAYSSFRIAMYNVLINLSSIKDEDFVKEYKEELEDLKNEVDGLYKNIRELIKENGFEI</sequence>
<accession>A0ABX3IG23</accession>
<dbReference type="EMBL" id="LBFC01000022">
    <property type="protein sequence ID" value="ONN26776.1"/>
    <property type="molecule type" value="Genomic_DNA"/>
</dbReference>
<dbReference type="RefSeq" id="WP_075666440.1">
    <property type="nucleotide sequence ID" value="NZ_LBFC01000022.1"/>
</dbReference>
<protein>
    <submittedName>
        <fullName evidence="3">Formiminotransferase-cyclodeaminase</fullName>
    </submittedName>
</protein>
<dbReference type="InterPro" id="IPR007044">
    <property type="entry name" value="Cyclodeamin/CycHdrlase"/>
</dbReference>
<keyword evidence="4" id="KW-1185">Reference proteome</keyword>
<feature type="domain" description="Cyclodeaminase/cyclohydrolase" evidence="2">
    <location>
        <begin position="7"/>
        <end position="183"/>
    </location>
</feature>
<feature type="coiled-coil region" evidence="1">
    <location>
        <begin position="168"/>
        <end position="202"/>
    </location>
</feature>
<dbReference type="Pfam" id="PF04961">
    <property type="entry name" value="FTCD_C"/>
    <property type="match status" value="1"/>
</dbReference>